<evidence type="ECO:0000313" key="7">
    <source>
        <dbReference type="Proteomes" id="UP000031419"/>
    </source>
</evidence>
<dbReference type="Gene3D" id="1.10.357.10">
    <property type="entry name" value="Tetracycline Repressor, domain 2"/>
    <property type="match status" value="1"/>
</dbReference>
<name>A0A073ATP8_9PSEU</name>
<evidence type="ECO:0000256" key="3">
    <source>
        <dbReference type="ARBA" id="ARBA00023163"/>
    </source>
</evidence>
<evidence type="ECO:0000256" key="2">
    <source>
        <dbReference type="ARBA" id="ARBA00023125"/>
    </source>
</evidence>
<dbReference type="EMBL" id="JNVU01000048">
    <property type="protein sequence ID" value="KEI43148.1"/>
    <property type="molecule type" value="Genomic_DNA"/>
</dbReference>
<evidence type="ECO:0000313" key="6">
    <source>
        <dbReference type="EMBL" id="KEI43148.1"/>
    </source>
</evidence>
<proteinExistence type="predicted"/>
<keyword evidence="3" id="KW-0804">Transcription</keyword>
<dbReference type="PROSITE" id="PS50977">
    <property type="entry name" value="HTH_TETR_2"/>
    <property type="match status" value="1"/>
</dbReference>
<comment type="caution">
    <text evidence="6">The sequence shown here is derived from an EMBL/GenBank/DDBJ whole genome shotgun (WGS) entry which is preliminary data.</text>
</comment>
<dbReference type="eggNOG" id="COG1309">
    <property type="taxonomic scope" value="Bacteria"/>
</dbReference>
<dbReference type="AlphaFoldDB" id="A0A073ATP8"/>
<dbReference type="Pfam" id="PF00440">
    <property type="entry name" value="TetR_N"/>
    <property type="match status" value="1"/>
</dbReference>
<dbReference type="RefSeq" id="WP_029720310.1">
    <property type="nucleotide sequence ID" value="NZ_JNVU01000048.1"/>
</dbReference>
<dbReference type="SUPFAM" id="SSF46689">
    <property type="entry name" value="Homeodomain-like"/>
    <property type="match status" value="1"/>
</dbReference>
<dbReference type="InterPro" id="IPR054129">
    <property type="entry name" value="DesT_TetR_C"/>
</dbReference>
<dbReference type="Pfam" id="PF21943">
    <property type="entry name" value="TetR_C_46"/>
    <property type="match status" value="1"/>
</dbReference>
<organism evidence="6 7">
    <name type="scientific">Saccharopolyspora rectivirgula</name>
    <dbReference type="NCBI Taxonomy" id="28042"/>
    <lineage>
        <taxon>Bacteria</taxon>
        <taxon>Bacillati</taxon>
        <taxon>Actinomycetota</taxon>
        <taxon>Actinomycetes</taxon>
        <taxon>Pseudonocardiales</taxon>
        <taxon>Pseudonocardiaceae</taxon>
        <taxon>Saccharopolyspora</taxon>
    </lineage>
</organism>
<keyword evidence="1" id="KW-0805">Transcription regulation</keyword>
<protein>
    <submittedName>
        <fullName evidence="6">TetR family transcriptional regulator</fullName>
    </submittedName>
</protein>
<dbReference type="InterPro" id="IPR050109">
    <property type="entry name" value="HTH-type_TetR-like_transc_reg"/>
</dbReference>
<dbReference type="GO" id="GO:0045892">
    <property type="term" value="P:negative regulation of DNA-templated transcription"/>
    <property type="evidence" value="ECO:0007669"/>
    <property type="project" value="UniProtKB-ARBA"/>
</dbReference>
<evidence type="ECO:0000259" key="5">
    <source>
        <dbReference type="PROSITE" id="PS50977"/>
    </source>
</evidence>
<dbReference type="InterPro" id="IPR001647">
    <property type="entry name" value="HTH_TetR"/>
</dbReference>
<dbReference type="PROSITE" id="PS01081">
    <property type="entry name" value="HTH_TETR_1"/>
    <property type="match status" value="1"/>
</dbReference>
<sequence length="206" mass="22701">MSSYQAAGTKSTGRKRLSRAEREQQILAVAEHVFATQGYQAASMDEIAQQVGLSKPMLYEYFGSKEGLLLACLERAKRELLEATTAAAAESASPEQLLHNCLLAFFQFSEEHAQSWALLRNETAVQSLPVNSELEAIRQQQVEFTAGLISVARPDLDAQRREAFAEAIIGASERIALWREKRPEITPQAATDHLMALLSPSLIGDL</sequence>
<dbReference type="STRING" id="28042.GU90_18670"/>
<feature type="DNA-binding region" description="H-T-H motif" evidence="4">
    <location>
        <begin position="43"/>
        <end position="62"/>
    </location>
</feature>
<keyword evidence="7" id="KW-1185">Reference proteome</keyword>
<dbReference type="PRINTS" id="PR00455">
    <property type="entry name" value="HTHTETR"/>
</dbReference>
<dbReference type="Proteomes" id="UP000031419">
    <property type="component" value="Unassembled WGS sequence"/>
</dbReference>
<evidence type="ECO:0000256" key="4">
    <source>
        <dbReference type="PROSITE-ProRule" id="PRU00335"/>
    </source>
</evidence>
<dbReference type="PANTHER" id="PTHR30055:SF158">
    <property type="entry name" value="POSSIBLE TRANSCRIPTIONAL REGULATORY PROTEIN (PROBABLY TETR-FAMILY)"/>
    <property type="match status" value="1"/>
</dbReference>
<feature type="domain" description="HTH tetR-type" evidence="5">
    <location>
        <begin position="20"/>
        <end position="80"/>
    </location>
</feature>
<keyword evidence="2 4" id="KW-0238">DNA-binding</keyword>
<dbReference type="GO" id="GO:0000976">
    <property type="term" value="F:transcription cis-regulatory region binding"/>
    <property type="evidence" value="ECO:0007669"/>
    <property type="project" value="TreeGrafter"/>
</dbReference>
<reference evidence="6 7" key="1">
    <citation type="submission" date="2014-06" db="EMBL/GenBank/DDBJ databases">
        <title>Saccharopolyspora rectivirgula DSM-43113 Genome sequencing.</title>
        <authorList>
            <person name="Barrera C."/>
            <person name="Millon L."/>
            <person name="Rognon B."/>
            <person name="Zaugg C."/>
            <person name="Monod M."/>
        </authorList>
    </citation>
    <scope>NUCLEOTIDE SEQUENCE [LARGE SCALE GENOMIC DNA]</scope>
    <source>
        <strain evidence="6 7">DSM 43113</strain>
    </source>
</reference>
<dbReference type="OrthoDB" id="3767959at2"/>
<accession>A0A073ATP8</accession>
<dbReference type="PANTHER" id="PTHR30055">
    <property type="entry name" value="HTH-TYPE TRANSCRIPTIONAL REGULATOR RUTR"/>
    <property type="match status" value="1"/>
</dbReference>
<dbReference type="FunFam" id="1.10.10.60:FF:000141">
    <property type="entry name" value="TetR family transcriptional regulator"/>
    <property type="match status" value="1"/>
</dbReference>
<gene>
    <name evidence="6" type="ORF">GU90_18670</name>
</gene>
<dbReference type="InterPro" id="IPR023772">
    <property type="entry name" value="DNA-bd_HTH_TetR-type_CS"/>
</dbReference>
<dbReference type="GO" id="GO:0003700">
    <property type="term" value="F:DNA-binding transcription factor activity"/>
    <property type="evidence" value="ECO:0007669"/>
    <property type="project" value="TreeGrafter"/>
</dbReference>
<evidence type="ECO:0000256" key="1">
    <source>
        <dbReference type="ARBA" id="ARBA00023015"/>
    </source>
</evidence>
<dbReference type="InterPro" id="IPR009057">
    <property type="entry name" value="Homeodomain-like_sf"/>
</dbReference>